<evidence type="ECO:0000256" key="2">
    <source>
        <dbReference type="ARBA" id="ARBA00022553"/>
    </source>
</evidence>
<evidence type="ECO:0000313" key="6">
    <source>
        <dbReference type="Proteomes" id="UP001597168"/>
    </source>
</evidence>
<dbReference type="PANTHER" id="PTHR43775:SF51">
    <property type="entry name" value="INACTIVE PHENOLPHTHIOCEROL SYNTHESIS POLYKETIDE SYNTHASE TYPE I PKS1-RELATED"/>
    <property type="match status" value="1"/>
</dbReference>
<dbReference type="Gene3D" id="1.10.1200.10">
    <property type="entry name" value="ACP-like"/>
    <property type="match status" value="1"/>
</dbReference>
<dbReference type="InterPro" id="IPR057326">
    <property type="entry name" value="KR_dom"/>
</dbReference>
<evidence type="ECO:0000313" key="5">
    <source>
        <dbReference type="EMBL" id="MFD1150653.1"/>
    </source>
</evidence>
<dbReference type="CDD" id="cd05235">
    <property type="entry name" value="SDR_e1"/>
    <property type="match status" value="1"/>
</dbReference>
<reference evidence="6" key="1">
    <citation type="journal article" date="2019" name="Int. J. Syst. Evol. Microbiol.">
        <title>The Global Catalogue of Microorganisms (GCM) 10K type strain sequencing project: providing services to taxonomists for standard genome sequencing and annotation.</title>
        <authorList>
            <consortium name="The Broad Institute Genomics Platform"/>
            <consortium name="The Broad Institute Genome Sequencing Center for Infectious Disease"/>
            <person name="Wu L."/>
            <person name="Ma J."/>
        </authorList>
    </citation>
    <scope>NUCLEOTIDE SEQUENCE [LARGE SCALE GENOMIC DNA]</scope>
    <source>
        <strain evidence="6">CCUG 60214</strain>
    </source>
</reference>
<dbReference type="Gene3D" id="3.40.50.720">
    <property type="entry name" value="NAD(P)-binding Rossmann-like Domain"/>
    <property type="match status" value="2"/>
</dbReference>
<dbReference type="Pfam" id="PF08659">
    <property type="entry name" value="KR"/>
    <property type="match status" value="1"/>
</dbReference>
<dbReference type="Pfam" id="PF22953">
    <property type="entry name" value="SpnB_Rossmann"/>
    <property type="match status" value="1"/>
</dbReference>
<dbReference type="Proteomes" id="UP001597168">
    <property type="component" value="Unassembled WGS sequence"/>
</dbReference>
<dbReference type="InterPro" id="IPR009081">
    <property type="entry name" value="PP-bd_ACP"/>
</dbReference>
<dbReference type="SMART" id="SM00822">
    <property type="entry name" value="PKS_KR"/>
    <property type="match status" value="1"/>
</dbReference>
<dbReference type="PROSITE" id="PS50075">
    <property type="entry name" value="CARRIER"/>
    <property type="match status" value="1"/>
</dbReference>
<dbReference type="SUPFAM" id="SSF47336">
    <property type="entry name" value="ACP-like"/>
    <property type="match status" value="1"/>
</dbReference>
<name>A0ABW3R0W4_9PSEU</name>
<dbReference type="NCBIfam" id="TIGR01746">
    <property type="entry name" value="Thioester-redct"/>
    <property type="match status" value="1"/>
</dbReference>
<dbReference type="SMART" id="SM01294">
    <property type="entry name" value="PKS_PP_betabranch"/>
    <property type="match status" value="1"/>
</dbReference>
<dbReference type="RefSeq" id="WP_380726927.1">
    <property type="nucleotide sequence ID" value="NZ_JBHTLK010000173.1"/>
</dbReference>
<dbReference type="Pfam" id="PF07993">
    <property type="entry name" value="NAD_binding_4"/>
    <property type="match status" value="1"/>
</dbReference>
<keyword evidence="2" id="KW-0597">Phosphoprotein</keyword>
<dbReference type="InterPro" id="IPR013120">
    <property type="entry name" value="FAR_NAD-bd"/>
</dbReference>
<dbReference type="InterPro" id="IPR010080">
    <property type="entry name" value="Thioester_reductase-like_dom"/>
</dbReference>
<keyword evidence="1" id="KW-0596">Phosphopantetheine</keyword>
<dbReference type="InterPro" id="IPR006162">
    <property type="entry name" value="Ppantetheine_attach_site"/>
</dbReference>
<dbReference type="InterPro" id="IPR020806">
    <property type="entry name" value="PKS_PP-bd"/>
</dbReference>
<evidence type="ECO:0000256" key="3">
    <source>
        <dbReference type="ARBA" id="ARBA00022679"/>
    </source>
</evidence>
<dbReference type="InterPro" id="IPR036291">
    <property type="entry name" value="NAD(P)-bd_dom_sf"/>
</dbReference>
<dbReference type="PANTHER" id="PTHR43775">
    <property type="entry name" value="FATTY ACID SYNTHASE"/>
    <property type="match status" value="1"/>
</dbReference>
<dbReference type="CDD" id="cd08956">
    <property type="entry name" value="KR_3_FAS_SDR_x"/>
    <property type="match status" value="1"/>
</dbReference>
<accession>A0ABW3R0W4</accession>
<dbReference type="InterPro" id="IPR050091">
    <property type="entry name" value="PKS_NRPS_Biosynth_Enz"/>
</dbReference>
<keyword evidence="6" id="KW-1185">Reference proteome</keyword>
<feature type="domain" description="Carrier" evidence="4">
    <location>
        <begin position="475"/>
        <end position="553"/>
    </location>
</feature>
<keyword evidence="3" id="KW-0808">Transferase</keyword>
<dbReference type="EMBL" id="JBHTLK010000173">
    <property type="protein sequence ID" value="MFD1150653.1"/>
    <property type="molecule type" value="Genomic_DNA"/>
</dbReference>
<dbReference type="Pfam" id="PF00550">
    <property type="entry name" value="PP-binding"/>
    <property type="match status" value="1"/>
</dbReference>
<evidence type="ECO:0000259" key="4">
    <source>
        <dbReference type="PROSITE" id="PS50075"/>
    </source>
</evidence>
<dbReference type="InterPro" id="IPR036736">
    <property type="entry name" value="ACP-like_sf"/>
</dbReference>
<dbReference type="InterPro" id="IPR055123">
    <property type="entry name" value="SpnB-like_Rossmann"/>
</dbReference>
<dbReference type="InterPro" id="IPR013968">
    <property type="entry name" value="PKS_KR"/>
</dbReference>
<evidence type="ECO:0000256" key="1">
    <source>
        <dbReference type="ARBA" id="ARBA00022450"/>
    </source>
</evidence>
<protein>
    <submittedName>
        <fullName evidence="5">Thioester reductase domain-containing protein</fullName>
    </submittedName>
</protein>
<dbReference type="PROSITE" id="PS00012">
    <property type="entry name" value="PHOSPHOPANTETHEINE"/>
    <property type="match status" value="1"/>
</dbReference>
<organism evidence="5 6">
    <name type="scientific">Saccharothrix hoggarensis</name>
    <dbReference type="NCBI Taxonomy" id="913853"/>
    <lineage>
        <taxon>Bacteria</taxon>
        <taxon>Bacillati</taxon>
        <taxon>Actinomycetota</taxon>
        <taxon>Actinomycetes</taxon>
        <taxon>Pseudonocardiales</taxon>
        <taxon>Pseudonocardiaceae</taxon>
        <taxon>Saccharothrix</taxon>
    </lineage>
</organism>
<comment type="caution">
    <text evidence="5">The sequence shown here is derived from an EMBL/GenBank/DDBJ whole genome shotgun (WGS) entry which is preliminary data.</text>
</comment>
<dbReference type="SUPFAM" id="SSF51735">
    <property type="entry name" value="NAD(P)-binding Rossmann-fold domains"/>
    <property type="match status" value="3"/>
</dbReference>
<proteinExistence type="predicted"/>
<sequence length="953" mass="101030">LARPRAADVLARARVRGQDALFRVVWRPVSLPGRAVRWGVLESGPFDVDVLDPQRFTDPAAAADPDKPVDAVLAPFASAPGADTVASAHEVAARALDVLRRWLADDRLTGTPLVVLTSGATAPTPALVDLGAVAVCGLVRSAQSEAPGRVVLVDADDDQASLEALGGVVNAGEPQLAVRGGRLFVPRLDRTPAPAADPVWDPAGTVLITGGTGSLGATFARHLVAEHGVSRLLLTSRRGLDSAGATALVDDLTGLGADVTVAACDVADRAALAALLDAHPVTAVLHTAGVADDGLLASMTPERLSAVLRPKVDAAWHLHELTRDRELTAFVLFSSVAGVIGGPGQSNYAAANTFLDALAEHRAALGLPATSVAWGLWEQEGGISGHLDETDRRRIARGGFLPIAQDVGPALLDRALGTGTPAVVATPLDLAALRGQGMSPLLSGLVRTPPRATARNDETADTALADTLHGLAEDEQRLFLVDVVLTETAAVLGHASPERIGPDQAFGDLGFDSLVSVELRNRLAARCATALPPTLVFDHPSPAALAAFLHTQLLPSRDRADREDYTADVVLDDDIRPVEPVVTVVDDPQHVFLTGATGFLGAFLLRDLLRTTKATVHCLVRAADDIDGLRRVRENLEYYRVWDEVDPSRLVVRTGDLAQPRLGLGEELFDELARTVDVVYHAGATVHWLRPYGDLKEANVGGTREVLRLAARHRTVPVHHVSTVGVFAGANPHGAALRTSAPTGPAEALPSGYLRTKWVSEQVVGLARDRGIPVSVYRVDVISGDQANGACQTRDFVWLSLKGIIQAGSAPAGVGGYFHLVPVDYVSSAIVELSRRASGRTFHLYNEHRVELPDLVRRLRSLGYTIADRDPDQWFAAVAADRDNALVPLLDAFRMMTADSASFYPPIDVTDTAVALDGSGIDCPTVTEELFRAYVKFFIEAGHFPPPAQIEGA</sequence>
<dbReference type="SMART" id="SM00823">
    <property type="entry name" value="PKS_PP"/>
    <property type="match status" value="1"/>
</dbReference>
<feature type="non-terminal residue" evidence="5">
    <location>
        <position position="1"/>
    </location>
</feature>
<gene>
    <name evidence="5" type="ORF">ACFQ3T_26270</name>
</gene>